<dbReference type="EC" id="2.4.2.-" evidence="19"/>
<dbReference type="GO" id="GO:1902216">
    <property type="term" value="P:positive regulation of interleukin-4-mediated signaling pathway"/>
    <property type="evidence" value="ECO:0007669"/>
    <property type="project" value="Ensembl"/>
</dbReference>
<dbReference type="SMART" id="SM00506">
    <property type="entry name" value="A1pp"/>
    <property type="match status" value="3"/>
</dbReference>
<evidence type="ECO:0000313" key="25">
    <source>
        <dbReference type="Proteomes" id="UP000694394"/>
    </source>
</evidence>
<dbReference type="InterPro" id="IPR054596">
    <property type="entry name" value="PARP14_WWE"/>
</dbReference>
<organism evidence="24 25">
    <name type="scientific">Microcebus murinus</name>
    <name type="common">Gray mouse lemur</name>
    <name type="synonym">Lemur murinus</name>
    <dbReference type="NCBI Taxonomy" id="30608"/>
    <lineage>
        <taxon>Eukaryota</taxon>
        <taxon>Metazoa</taxon>
        <taxon>Chordata</taxon>
        <taxon>Craniata</taxon>
        <taxon>Vertebrata</taxon>
        <taxon>Euteleostomi</taxon>
        <taxon>Mammalia</taxon>
        <taxon>Eutheria</taxon>
        <taxon>Euarchontoglires</taxon>
        <taxon>Primates</taxon>
        <taxon>Strepsirrhini</taxon>
        <taxon>Lemuriformes</taxon>
        <taxon>Cheirogaleidae</taxon>
        <taxon>Microcebus</taxon>
    </lineage>
</organism>
<dbReference type="PANTHER" id="PTHR14453:SF89">
    <property type="entry name" value="PROTEIN MONO-ADP-RIBOSYLTRANSFERASE PARP14"/>
    <property type="match status" value="1"/>
</dbReference>
<dbReference type="GO" id="GO:0005829">
    <property type="term" value="C:cytosol"/>
    <property type="evidence" value="ECO:0007669"/>
    <property type="project" value="Ensembl"/>
</dbReference>
<dbReference type="SUPFAM" id="SSF52949">
    <property type="entry name" value="Macro domain-like"/>
    <property type="match status" value="3"/>
</dbReference>
<dbReference type="Gene3D" id="3.40.220.10">
    <property type="entry name" value="Leucine Aminopeptidase, subunit E, domain 1"/>
    <property type="match status" value="3"/>
</dbReference>
<evidence type="ECO:0000256" key="11">
    <source>
        <dbReference type="ARBA" id="ARBA00022859"/>
    </source>
</evidence>
<gene>
    <name evidence="24" type="primary">PARP14</name>
</gene>
<dbReference type="EMBL" id="ABDC03001087">
    <property type="status" value="NOT_ANNOTATED_CDS"/>
    <property type="molecule type" value="Genomic_DNA"/>
</dbReference>
<dbReference type="GeneID" id="105879881"/>
<comment type="subunit">
    <text evidence="18">Interacts with STAT6. Interacts with PARP10. Interacts with PARP9 in IFNG-stimulated macrophages; the interaction prevents PARP14-mediated STAT1 and STAT6 ADP-riboslylation.</text>
</comment>
<dbReference type="GO" id="GO:0005634">
    <property type="term" value="C:nucleus"/>
    <property type="evidence" value="ECO:0007669"/>
    <property type="project" value="UniProtKB-SubCell"/>
</dbReference>
<dbReference type="InterPro" id="IPR057051">
    <property type="entry name" value="PARP14_RPM_1"/>
</dbReference>
<evidence type="ECO:0000256" key="18">
    <source>
        <dbReference type="ARBA" id="ARBA00066276"/>
    </source>
</evidence>
<feature type="domain" description="Macro" evidence="23">
    <location>
        <begin position="1063"/>
        <end position="1250"/>
    </location>
</feature>
<dbReference type="InterPro" id="IPR057049">
    <property type="entry name" value="PARP14_KH_8"/>
</dbReference>
<dbReference type="GO" id="GO:0005886">
    <property type="term" value="C:plasma membrane"/>
    <property type="evidence" value="ECO:0007669"/>
    <property type="project" value="Ensembl"/>
</dbReference>
<evidence type="ECO:0000259" key="21">
    <source>
        <dbReference type="PROSITE" id="PS50918"/>
    </source>
</evidence>
<dbReference type="InterPro" id="IPR043472">
    <property type="entry name" value="Macro_dom-like"/>
</dbReference>
<dbReference type="Pfam" id="PF01661">
    <property type="entry name" value="Macro"/>
    <property type="match status" value="3"/>
</dbReference>
<keyword evidence="12" id="KW-0805">Transcription regulation</keyword>
<dbReference type="SUPFAM" id="SSF117839">
    <property type="entry name" value="WWE domain"/>
    <property type="match status" value="1"/>
</dbReference>
<evidence type="ECO:0000313" key="24">
    <source>
        <dbReference type="Ensembl" id="ENSMICP00000051659.1"/>
    </source>
</evidence>
<dbReference type="CDD" id="cd12300">
    <property type="entry name" value="RRM1_PAR14"/>
    <property type="match status" value="1"/>
</dbReference>
<dbReference type="CDD" id="cd01439">
    <property type="entry name" value="TCCD_inducible_PARP_like"/>
    <property type="match status" value="1"/>
</dbReference>
<evidence type="ECO:0000259" key="22">
    <source>
        <dbReference type="PROSITE" id="PS51059"/>
    </source>
</evidence>
<evidence type="ECO:0000256" key="10">
    <source>
        <dbReference type="ARBA" id="ARBA00022765"/>
    </source>
</evidence>
<comment type="catalytic activity">
    <reaction evidence="16">
        <text>L-glutamyl-[protein] + NAD(+) = 5-O-(ADP-D-ribosyl)-L-glutamyl-[protein] + nicotinamide</text>
        <dbReference type="Rhea" id="RHEA:58224"/>
        <dbReference type="Rhea" id="RHEA-COMP:10208"/>
        <dbReference type="Rhea" id="RHEA-COMP:15089"/>
        <dbReference type="ChEBI" id="CHEBI:17154"/>
        <dbReference type="ChEBI" id="CHEBI:29973"/>
        <dbReference type="ChEBI" id="CHEBI:57540"/>
        <dbReference type="ChEBI" id="CHEBI:142540"/>
    </reaction>
    <physiologicalReaction direction="left-to-right" evidence="16">
        <dbReference type="Rhea" id="RHEA:58225"/>
    </physiologicalReaction>
</comment>
<keyword evidence="3" id="KW-0963">Cytoplasm</keyword>
<dbReference type="InterPro" id="IPR004170">
    <property type="entry name" value="WWE_dom"/>
</dbReference>
<evidence type="ECO:0000256" key="8">
    <source>
        <dbReference type="ARBA" id="ARBA00022695"/>
    </source>
</evidence>
<dbReference type="OrthoDB" id="6133115at2759"/>
<feature type="domain" description="Macro" evidence="23">
    <location>
        <begin position="1273"/>
        <end position="1444"/>
    </location>
</feature>
<feature type="region of interest" description="Disordered" evidence="20">
    <location>
        <begin position="51"/>
        <end position="70"/>
    </location>
</feature>
<feature type="domain" description="Macro" evidence="23">
    <location>
        <begin position="852"/>
        <end position="1039"/>
    </location>
</feature>
<dbReference type="GO" id="GO:0070212">
    <property type="term" value="P:protein poly-ADP-ribosylation"/>
    <property type="evidence" value="ECO:0007669"/>
    <property type="project" value="UniProtKB-ARBA"/>
</dbReference>
<evidence type="ECO:0000256" key="6">
    <source>
        <dbReference type="ARBA" id="ARBA00022676"/>
    </source>
</evidence>
<evidence type="ECO:0000256" key="3">
    <source>
        <dbReference type="ARBA" id="ARBA00022490"/>
    </source>
</evidence>
<dbReference type="Pfam" id="PF23084">
    <property type="entry name" value="KH_PARP14_1"/>
    <property type="match status" value="1"/>
</dbReference>
<dbReference type="InterPro" id="IPR057048">
    <property type="entry name" value="PARP14_KH_6"/>
</dbReference>
<feature type="domain" description="PARP catalytic" evidence="22">
    <location>
        <begin position="1662"/>
        <end position="1858"/>
    </location>
</feature>
<comment type="subcellular location">
    <subcellularLocation>
        <location evidence="2">Cytoplasm</location>
    </subcellularLocation>
    <subcellularLocation>
        <location evidence="1">Nucleus</location>
    </subcellularLocation>
</comment>
<comment type="similarity">
    <text evidence="17">Belongs to the ARTD/PARP family.</text>
</comment>
<keyword evidence="4" id="KW-0597">Phosphoprotein</keyword>
<dbReference type="Pfam" id="PF23251">
    <property type="entry name" value="KH_PARP14_4"/>
    <property type="match status" value="1"/>
</dbReference>
<dbReference type="InterPro" id="IPR034517">
    <property type="entry name" value="PAR14_RRM2"/>
</dbReference>
<dbReference type="GO" id="GO:1990404">
    <property type="term" value="F:NAD+-protein mono-ADP-ribosyltransferase activity"/>
    <property type="evidence" value="ECO:0007669"/>
    <property type="project" value="Ensembl"/>
</dbReference>
<dbReference type="Pfam" id="PF23254">
    <property type="entry name" value="KH_PARP14_8"/>
    <property type="match status" value="1"/>
</dbReference>
<dbReference type="Pfam" id="PF23245">
    <property type="entry name" value="RRM_PARP14_2"/>
    <property type="match status" value="1"/>
</dbReference>
<dbReference type="Pfam" id="PF23249">
    <property type="entry name" value="KH_PARP14_3"/>
    <property type="match status" value="1"/>
</dbReference>
<evidence type="ECO:0000256" key="5">
    <source>
        <dbReference type="ARBA" id="ARBA00022588"/>
    </source>
</evidence>
<dbReference type="FunFam" id="3.40.220.10:FF:000010">
    <property type="entry name" value="Poly [ADP-ribose] polymerase"/>
    <property type="match status" value="1"/>
</dbReference>
<dbReference type="PANTHER" id="PTHR14453">
    <property type="entry name" value="PARP/ZINC FINGER CCCH TYPE DOMAIN CONTAINING PROTEIN"/>
    <property type="match status" value="1"/>
</dbReference>
<keyword evidence="14" id="KW-0804">Transcription</keyword>
<dbReference type="Pfam" id="PF00644">
    <property type="entry name" value="PARP"/>
    <property type="match status" value="1"/>
</dbReference>
<dbReference type="PROSITE" id="PS51154">
    <property type="entry name" value="MACRO"/>
    <property type="match status" value="3"/>
</dbReference>
<dbReference type="Gene3D" id="3.30.720.50">
    <property type="match status" value="1"/>
</dbReference>
<dbReference type="FunFam" id="3.40.220.10:FF:000009">
    <property type="entry name" value="Poly [ADP-ribose] polymerase"/>
    <property type="match status" value="1"/>
</dbReference>
<dbReference type="PROSITE" id="PS50918">
    <property type="entry name" value="WWE"/>
    <property type="match status" value="1"/>
</dbReference>
<feature type="domain" description="WWE" evidence="21">
    <location>
        <begin position="1580"/>
        <end position="1657"/>
    </location>
</feature>
<evidence type="ECO:0000256" key="4">
    <source>
        <dbReference type="ARBA" id="ARBA00022553"/>
    </source>
</evidence>
<dbReference type="InterPro" id="IPR057047">
    <property type="entry name" value="PARP14_KH_5"/>
</dbReference>
<evidence type="ECO:0000256" key="13">
    <source>
        <dbReference type="ARBA" id="ARBA00023027"/>
    </source>
</evidence>
<reference evidence="24" key="1">
    <citation type="submission" date="2016-12" db="EMBL/GenBank/DDBJ databases">
        <title>Mouse lemur reference genome and diversity panel.</title>
        <authorList>
            <person name="Harris R."/>
            <person name="Larsen P."/>
            <person name="Liu Y."/>
            <person name="Hughes D.S."/>
            <person name="Murali S."/>
            <person name="Raveendran M."/>
            <person name="Korchina V."/>
            <person name="Wang M."/>
            <person name="Jhangiani S."/>
            <person name="Bandaranaike D."/>
            <person name="Bellair M."/>
            <person name="Blankenburg K."/>
            <person name="Chao H."/>
            <person name="Dahdouli M."/>
            <person name="Dinh H."/>
            <person name="Doddapaneni H."/>
            <person name="English A."/>
            <person name="Firestine M."/>
            <person name="Gnanaolivu R."/>
            <person name="Gross S."/>
            <person name="Hernandez B."/>
            <person name="Javaid M."/>
            <person name="Jayaseelan J."/>
            <person name="Jones J."/>
            <person name="Khan Z."/>
            <person name="Kovar C."/>
            <person name="Kurapati P."/>
            <person name="Le B."/>
            <person name="Lee S."/>
            <person name="Li M."/>
            <person name="Mathew T."/>
            <person name="Narasimhan A."/>
            <person name="Ngo D."/>
            <person name="Nguyen L."/>
            <person name="Okwuonu G."/>
            <person name="Ongeri F."/>
            <person name="Osuji N."/>
            <person name="Pu L.-L."/>
            <person name="Puazo M."/>
            <person name="Quiroz J."/>
            <person name="Raj R."/>
            <person name="Rajbhandari K."/>
            <person name="Reid J.G."/>
            <person name="Santibanez J."/>
            <person name="Sexton D."/>
            <person name="Skinner E."/>
            <person name="Vee V."/>
            <person name="Weissenberger G."/>
            <person name="Wu Y."/>
            <person name="Xin Y."/>
            <person name="Han Y."/>
            <person name="Campbell C."/>
            <person name="Brown A."/>
            <person name="Sullivan B."/>
            <person name="Shelton J."/>
            <person name="Brown S."/>
            <person name="Dudchenko O."/>
            <person name="Machol I."/>
            <person name="Durand N."/>
            <person name="Shamim M."/>
            <person name="Lieberman A."/>
            <person name="Muzny D.M."/>
            <person name="Richards S."/>
            <person name="Yoder A."/>
            <person name="Worley K.C."/>
            <person name="Rogers J."/>
            <person name="Gibbs R.A."/>
        </authorList>
    </citation>
    <scope>NUCLEOTIDE SEQUENCE [LARGE SCALE GENOMIC DNA]</scope>
</reference>
<keyword evidence="6 19" id="KW-0328">Glycosyltransferase</keyword>
<evidence type="ECO:0000256" key="9">
    <source>
        <dbReference type="ARBA" id="ARBA00022737"/>
    </source>
</evidence>
<dbReference type="GO" id="GO:0060336">
    <property type="term" value="P:negative regulation of type II interferon-mediated signaling pathway"/>
    <property type="evidence" value="ECO:0007669"/>
    <property type="project" value="Ensembl"/>
</dbReference>
<dbReference type="GO" id="GO:0070403">
    <property type="term" value="F:NAD+ binding"/>
    <property type="evidence" value="ECO:0007669"/>
    <property type="project" value="UniProtKB-ARBA"/>
</dbReference>
<keyword evidence="15" id="KW-0539">Nucleus</keyword>
<keyword evidence="9" id="KW-0677">Repeat</keyword>
<keyword evidence="5" id="KW-0399">Innate immunity</keyword>
<dbReference type="Pfam" id="PF22005">
    <property type="entry name" value="WWE_1"/>
    <property type="match status" value="1"/>
</dbReference>
<keyword evidence="8" id="KW-0548">Nucleotidyltransferase</keyword>
<dbReference type="SUPFAM" id="SSF56399">
    <property type="entry name" value="ADP-ribosylation"/>
    <property type="match status" value="1"/>
</dbReference>
<dbReference type="GO" id="GO:0019899">
    <property type="term" value="F:enzyme binding"/>
    <property type="evidence" value="ECO:0007669"/>
    <property type="project" value="Ensembl"/>
</dbReference>
<evidence type="ECO:0000256" key="16">
    <source>
        <dbReference type="ARBA" id="ARBA00024159"/>
    </source>
</evidence>
<dbReference type="RefSeq" id="XP_012635936.1">
    <property type="nucleotide sequence ID" value="XM_012780482.2"/>
</dbReference>
<reference evidence="24" key="2">
    <citation type="submission" date="2025-08" db="UniProtKB">
        <authorList>
            <consortium name="Ensembl"/>
        </authorList>
    </citation>
    <scope>IDENTIFICATION</scope>
</reference>
<name>A0A8C5YKE9_MICMU</name>
<dbReference type="Ensembl" id="ENSMICT00000073058.1">
    <property type="protein sequence ID" value="ENSMICP00000051659.1"/>
    <property type="gene ID" value="ENSMICG00000049225.1"/>
</dbReference>
<dbReference type="InterPro" id="IPR057046">
    <property type="entry name" value="PARP14_KH_4"/>
</dbReference>
<dbReference type="GO" id="GO:0003950">
    <property type="term" value="F:NAD+ poly-ADP-ribosyltransferase activity"/>
    <property type="evidence" value="ECO:0007669"/>
    <property type="project" value="UniProtKB-UniRule"/>
</dbReference>
<dbReference type="InterPro" id="IPR057043">
    <property type="entry name" value="PARP14_KH_2"/>
</dbReference>
<dbReference type="Pfam" id="PF23085">
    <property type="entry name" value="RRM_PARP14_3"/>
    <property type="match status" value="1"/>
</dbReference>
<evidence type="ECO:0000259" key="23">
    <source>
        <dbReference type="PROSITE" id="PS51154"/>
    </source>
</evidence>
<dbReference type="InterPro" id="IPR037197">
    <property type="entry name" value="WWE_dom_sf"/>
</dbReference>
<dbReference type="CDD" id="cd02907">
    <property type="entry name" value="Macro_Af1521_BAL-like"/>
    <property type="match status" value="1"/>
</dbReference>
<keyword evidence="7 19" id="KW-0808">Transferase</keyword>
<dbReference type="GO" id="GO:0010629">
    <property type="term" value="P:negative regulation of gene expression"/>
    <property type="evidence" value="ECO:0007669"/>
    <property type="project" value="Ensembl"/>
</dbReference>
<evidence type="ECO:0000256" key="15">
    <source>
        <dbReference type="ARBA" id="ARBA00023242"/>
    </source>
</evidence>
<evidence type="ECO:0000256" key="19">
    <source>
        <dbReference type="RuleBase" id="RU362114"/>
    </source>
</evidence>
<evidence type="ECO:0000256" key="1">
    <source>
        <dbReference type="ARBA" id="ARBA00004123"/>
    </source>
</evidence>
<feature type="region of interest" description="Disordered" evidence="20">
    <location>
        <begin position="1"/>
        <end position="22"/>
    </location>
</feature>
<dbReference type="InterPro" id="IPR057050">
    <property type="entry name" value="RRM_PARP14_2"/>
</dbReference>
<dbReference type="PROSITE" id="PS51059">
    <property type="entry name" value="PARP_CATALYTIC"/>
    <property type="match status" value="1"/>
</dbReference>
<dbReference type="GO" id="GO:0016779">
    <property type="term" value="F:nucleotidyltransferase activity"/>
    <property type="evidence" value="ECO:0007669"/>
    <property type="project" value="UniProtKB-KW"/>
</dbReference>
<keyword evidence="10" id="KW-0013">ADP-ribosylation</keyword>
<dbReference type="CDD" id="cd12543">
    <property type="entry name" value="RRM2_PAR14"/>
    <property type="match status" value="1"/>
</dbReference>
<dbReference type="InterPro" id="IPR002589">
    <property type="entry name" value="Macro_dom"/>
</dbReference>
<evidence type="ECO:0000256" key="12">
    <source>
        <dbReference type="ARBA" id="ARBA00023015"/>
    </source>
</evidence>
<evidence type="ECO:0000256" key="20">
    <source>
        <dbReference type="SAM" id="MobiDB-lite"/>
    </source>
</evidence>
<reference evidence="24" key="3">
    <citation type="submission" date="2025-09" db="UniProtKB">
        <authorList>
            <consortium name="Ensembl"/>
        </authorList>
    </citation>
    <scope>IDENTIFICATION</scope>
</reference>
<keyword evidence="11" id="KW-0391">Immunity</keyword>
<dbReference type="CDD" id="cd02903">
    <property type="entry name" value="Macro_BAL-like"/>
    <property type="match status" value="2"/>
</dbReference>
<sequence>MASPRVNSPWLRAGDKGGNGVASPVLAAVYSSRENERPGGVFQETKAKEAKLTARSWGGPGSRGGPAGLRMAESRSFPLLVEGSWGPDPPRNLSFKLQMYFQSPKRSGGGECEVLQDPGSPSRFLVLFHPEDVRQRVLEKKNHELVCPGKGTFTLTLQLPTAPDEVHDVSEEKILATESKTKEDVKEPDVSEELETKLSLNEGLEEMEAIPKESENISSLVAFENVKEKVTETMLILLVENISGLSSDDFEVELIQDFDVAVVTFKKHIDTMKFVDDCIRHHSTKQLQLSPRLLEVTKTIRVENLPPGADDYNLKLFFENPFNGGGRVASVECFPEESSALIEFFDRKVLDSVMAKKLDFNKMPLSVFPYYASLGTALYGKEKPLIKLPAPFEESLDLPLWKFLQKNNHLIDEINDEMRHRHCELAWSQLSGKVTIRPAATLVSQGRPRIKTWQEDTSTALSGIRSKYKVTPLKADPVVWDIIKNNLEDDRILIEFDTLKEIITLAGKSEDVQNIELQIKELIESTTQKIKREEQSVKEKVAMPPSKYSLLHQSGILDRLGTECPEVEISYDPVTQYMCLKGLCADVYKIKCEIQEKVFTMAQKNIQVSPEVFQFLQQVDCKEFSKRLFIAQKILVIYELKDKTVLLTGCSSEVLLEAEKQMLSALNYKRIEIESREVLSDRNWKNLTCSLRKKHNSSSNTVVINELTSKPTAEVLVAGCVRQVDDIYKLLFEFLEKHMKVERLIEINSSLVIEYLRAERKVFWPKIKKANVQLVFNHKNKQKGILLTGSKKDVLEVMNSLRQIRDSIYVQNVCIDKPGARQFFQDKERFYKSEARRLFGCFVELQARREEKCLSQRSLAPGVVLAVQQGDLTRLPVDVVVNSANEDLRHSGGLAAALSQAAGPELQAHCDQIVKKNGRVLPGNAIISKAGKLPYRYMIHAVGPRWDSSEAPRCVHLLRRVVTLSLDLAEKHKCQSIAIPAISSGIFGFPLHRCVETIVSTVKENFEGNQDGRFLKEIYLVDVSEKTTEAFAEAMKRIFKDTLPDTAAGPSSPAAAGLGETPQIQGTLVSPRGLRMLLVRGSVQDAKTDVVVNSIPSSLALNRGPLSQALLEKAGPELQKELNTAGQGASISTGTVLQTSGCNLHCQRVLHVVAPDWGSSDTSSHKIMEDIIRKCLEITESLSLKSIAFPAIGTGNLGFPKTVFAELIISEVLKFSSKNQLTTLQEVQFLLHPSDQGNIQAFSDEFARRANGNLISDKTPKAEGLYGTISSPSLDVHEMKIGPITFQVASGDITKEDADVIVNSTSKTFNLKAGVSKAILESAGQSVEVECSLQAQQSKHDYIITEGGLLRCKKIIHVVGGNDVKRSVSCVLQECEKRNYSSICLPAIGTGSAKQDPNKVAEAIIDAIEDFVQKGSAQSVKKVKVVIFLPQVLDVFYANMKKREGSQPSPQQSVISKLASYLGFSRKSPPKKTPLVLEKKTESAIFQVCGENKNCVENTISWIQELIKKEQAPYISEDEYIKYFDEKEYQELNELQKKLNINISLDHKRSLIEVLGISRDVMQARDEIEKMIKRVRLAKEQESRADCVSEFIEWQYNDNNTFRCFDKITNLQLEDAKRAKTKTTVVKINSDSYTVNLDTYTATDVNGHSLRIQRITKSEVDIPEHWSDMKQQNFCVVELPPGHPEYTTVANRFSQTCSHFVIEKIERIQNPDLWNSYQAKKKTMDAKNGQTANEKQLFHGTDVGSVPHVNSNGFNRSYAGKNATALGKGTYFAVNASYSANDTYSKPDGNGKKHMYYVRVLTGVYTCGHQSLIVPPSKDPQNPTDLFDTVTDNVQNPQIFVVFYDYQAYPEYLITFRK</sequence>
<protein>
    <recommendedName>
        <fullName evidence="19">Poly [ADP-ribose] polymerase</fullName>
        <shortName evidence="19">PARP</shortName>
        <ecNumber evidence="19">2.4.2.-</ecNumber>
    </recommendedName>
</protein>
<keyword evidence="25" id="KW-1185">Reference proteome</keyword>
<dbReference type="InterPro" id="IPR057044">
    <property type="entry name" value="PARP14_KH_1"/>
</dbReference>
<dbReference type="Gene3D" id="3.90.228.10">
    <property type="match status" value="1"/>
</dbReference>
<dbReference type="GeneTree" id="ENSGT00940000154311"/>
<dbReference type="InterPro" id="IPR012317">
    <property type="entry name" value="Poly(ADP-ribose)pol_cat_dom"/>
</dbReference>
<dbReference type="Gene3D" id="3.30.70.330">
    <property type="match status" value="2"/>
</dbReference>
<evidence type="ECO:0000256" key="14">
    <source>
        <dbReference type="ARBA" id="ARBA00023163"/>
    </source>
</evidence>
<dbReference type="GO" id="GO:0019677">
    <property type="term" value="P:NAD+ catabolic process"/>
    <property type="evidence" value="ECO:0007669"/>
    <property type="project" value="Ensembl"/>
</dbReference>
<accession>A0A8C5YKE9</accession>
<dbReference type="FunFam" id="3.30.70.330:FF:000487">
    <property type="entry name" value="Poly [ADP-ribose] polymerase"/>
    <property type="match status" value="1"/>
</dbReference>
<keyword evidence="13 19" id="KW-0520">NAD</keyword>
<dbReference type="Pfam" id="PF23253">
    <property type="entry name" value="KH_PARP14_6"/>
    <property type="match status" value="1"/>
</dbReference>
<dbReference type="GO" id="GO:0003714">
    <property type="term" value="F:transcription corepressor activity"/>
    <property type="evidence" value="ECO:0007669"/>
    <property type="project" value="TreeGrafter"/>
</dbReference>
<dbReference type="InterPro" id="IPR052056">
    <property type="entry name" value="Mono-ARTD/PARP"/>
</dbReference>
<dbReference type="InterPro" id="IPR057045">
    <property type="entry name" value="PARP14_KH_3"/>
</dbReference>
<feature type="compositionally biased region" description="Gly residues" evidence="20">
    <location>
        <begin position="58"/>
        <end position="67"/>
    </location>
</feature>
<evidence type="ECO:0000256" key="7">
    <source>
        <dbReference type="ARBA" id="ARBA00022679"/>
    </source>
</evidence>
<dbReference type="Pfam" id="PF23248">
    <property type="entry name" value="KH_PARP14_2"/>
    <property type="match status" value="1"/>
</dbReference>
<dbReference type="Proteomes" id="UP000694394">
    <property type="component" value="Chromosome 1"/>
</dbReference>
<dbReference type="FunFam" id="3.90.228.10:FF:000008">
    <property type="entry name" value="Poly [ADP-ribose] polymerase"/>
    <property type="match status" value="1"/>
</dbReference>
<dbReference type="CTD" id="54625"/>
<dbReference type="GO" id="GO:0045087">
    <property type="term" value="P:innate immune response"/>
    <property type="evidence" value="ECO:0007669"/>
    <property type="project" value="UniProtKB-KW"/>
</dbReference>
<evidence type="ECO:0000256" key="17">
    <source>
        <dbReference type="ARBA" id="ARBA00024347"/>
    </source>
</evidence>
<dbReference type="InterPro" id="IPR012677">
    <property type="entry name" value="Nucleotide-bd_a/b_plait_sf"/>
</dbReference>
<proteinExistence type="inferred from homology"/>
<dbReference type="Pfam" id="PF23252">
    <property type="entry name" value="KH_PARP14_5"/>
    <property type="match status" value="1"/>
</dbReference>
<evidence type="ECO:0000256" key="2">
    <source>
        <dbReference type="ARBA" id="ARBA00004496"/>
    </source>
</evidence>
<dbReference type="Pfam" id="PF23222">
    <property type="entry name" value="RRM_PARP14_1"/>
    <property type="match status" value="1"/>
</dbReference>